<evidence type="ECO:0000256" key="3">
    <source>
        <dbReference type="RuleBase" id="RU361155"/>
    </source>
</evidence>
<name>A0ABN9DRS4_9NEOB</name>
<evidence type="ECO:0000256" key="2">
    <source>
        <dbReference type="ARBA" id="ARBA00022679"/>
    </source>
</evidence>
<dbReference type="Pfam" id="PF00685">
    <property type="entry name" value="Sulfotransfer_1"/>
    <property type="match status" value="1"/>
</dbReference>
<comment type="caution">
    <text evidence="5">The sequence shown here is derived from an EMBL/GenBank/DDBJ whole genome shotgun (WGS) entry which is preliminary data.</text>
</comment>
<keyword evidence="6" id="KW-1185">Reference proteome</keyword>
<reference evidence="5" key="1">
    <citation type="submission" date="2023-05" db="EMBL/GenBank/DDBJ databases">
        <authorList>
            <person name="Stuckert A."/>
        </authorList>
    </citation>
    <scope>NUCLEOTIDE SEQUENCE</scope>
</reference>
<protein>
    <recommendedName>
        <fullName evidence="3">Sulfotransferase</fullName>
        <ecNumber evidence="3">2.8.2.-</ecNumber>
    </recommendedName>
</protein>
<dbReference type="InterPro" id="IPR027417">
    <property type="entry name" value="P-loop_NTPase"/>
</dbReference>
<evidence type="ECO:0000313" key="5">
    <source>
        <dbReference type="EMBL" id="CAI9575335.1"/>
    </source>
</evidence>
<dbReference type="SUPFAM" id="SSF52540">
    <property type="entry name" value="P-loop containing nucleoside triphosphate hydrolases"/>
    <property type="match status" value="1"/>
</dbReference>
<keyword evidence="2 3" id="KW-0808">Transferase</keyword>
<dbReference type="InterPro" id="IPR000863">
    <property type="entry name" value="Sulfotransferase_dom"/>
</dbReference>
<feature type="domain" description="Sulfotransferase" evidence="4">
    <location>
        <begin position="52"/>
        <end position="215"/>
    </location>
</feature>
<evidence type="ECO:0000256" key="1">
    <source>
        <dbReference type="ARBA" id="ARBA00005771"/>
    </source>
</evidence>
<dbReference type="Proteomes" id="UP001162483">
    <property type="component" value="Unassembled WGS sequence"/>
</dbReference>
<evidence type="ECO:0000313" key="6">
    <source>
        <dbReference type="Proteomes" id="UP001162483"/>
    </source>
</evidence>
<proteinExistence type="inferred from homology"/>
<sequence>MEQDQQVSKEANMDKLLKSAVYRFPLCLVHGVPLSKPIADQWEKVEKFQARPDDILIATYPKAGTTWIQEIVDSVMNDGEIEKNMRAPTHVRSPFLELCPPPPVPIGVDVLNKTPSPRLVKTHLPYELVPISFWEHKCKTIYLARNLKDNAVSGYFFDLMNKAQPDPGTWDQYVEKYLKGEMAWGNWFDHVIGWWNEKDKHDILYVFYEDIKEEINIRDGVCWGALLCWLCS</sequence>
<organism evidence="5 6">
    <name type="scientific">Staurois parvus</name>
    <dbReference type="NCBI Taxonomy" id="386267"/>
    <lineage>
        <taxon>Eukaryota</taxon>
        <taxon>Metazoa</taxon>
        <taxon>Chordata</taxon>
        <taxon>Craniata</taxon>
        <taxon>Vertebrata</taxon>
        <taxon>Euteleostomi</taxon>
        <taxon>Amphibia</taxon>
        <taxon>Batrachia</taxon>
        <taxon>Anura</taxon>
        <taxon>Neobatrachia</taxon>
        <taxon>Ranoidea</taxon>
        <taxon>Ranidae</taxon>
        <taxon>Staurois</taxon>
    </lineage>
</organism>
<comment type="similarity">
    <text evidence="1 3">Belongs to the sulfotransferase 1 family.</text>
</comment>
<accession>A0ABN9DRS4</accession>
<dbReference type="PANTHER" id="PTHR11783">
    <property type="entry name" value="SULFOTRANSFERASE SULT"/>
    <property type="match status" value="1"/>
</dbReference>
<evidence type="ECO:0000259" key="4">
    <source>
        <dbReference type="Pfam" id="PF00685"/>
    </source>
</evidence>
<dbReference type="EC" id="2.8.2.-" evidence="3"/>
<dbReference type="EMBL" id="CATNWA010014736">
    <property type="protein sequence ID" value="CAI9575335.1"/>
    <property type="molecule type" value="Genomic_DNA"/>
</dbReference>
<gene>
    <name evidence="5" type="ORF">SPARVUS_LOCUS8172417</name>
</gene>
<dbReference type="Gene3D" id="3.40.50.300">
    <property type="entry name" value="P-loop containing nucleotide triphosphate hydrolases"/>
    <property type="match status" value="1"/>
</dbReference>